<dbReference type="PANTHER" id="PTHR38795:SF1">
    <property type="entry name" value="DUF6604 DOMAIN-CONTAINING PROTEIN"/>
    <property type="match status" value="1"/>
</dbReference>
<feature type="domain" description="DUF6604" evidence="2">
    <location>
        <begin position="9"/>
        <end position="282"/>
    </location>
</feature>
<feature type="compositionally biased region" description="Basic residues" evidence="1">
    <location>
        <begin position="171"/>
        <end position="194"/>
    </location>
</feature>
<dbReference type="Proteomes" id="UP001152607">
    <property type="component" value="Unassembled WGS sequence"/>
</dbReference>
<proteinExistence type="predicted"/>
<dbReference type="PIRSF" id="PIRSF028035">
    <property type="entry name" value="UCP028035"/>
    <property type="match status" value="1"/>
</dbReference>
<evidence type="ECO:0000313" key="3">
    <source>
        <dbReference type="EMBL" id="CAI6332029.1"/>
    </source>
</evidence>
<dbReference type="EMBL" id="CAOQHR010000003">
    <property type="protein sequence ID" value="CAI6332029.1"/>
    <property type="molecule type" value="Genomic_DNA"/>
</dbReference>
<evidence type="ECO:0000259" key="2">
    <source>
        <dbReference type="Pfam" id="PF20253"/>
    </source>
</evidence>
<reference evidence="3" key="1">
    <citation type="submission" date="2023-01" db="EMBL/GenBank/DDBJ databases">
        <authorList>
            <person name="Van Ghelder C."/>
            <person name="Rancurel C."/>
        </authorList>
    </citation>
    <scope>NUCLEOTIDE SEQUENCE</scope>
    <source>
        <strain evidence="3">CNCM I-4278</strain>
    </source>
</reference>
<dbReference type="InterPro" id="IPR016864">
    <property type="entry name" value="UCP028035"/>
</dbReference>
<evidence type="ECO:0000256" key="1">
    <source>
        <dbReference type="SAM" id="MobiDB-lite"/>
    </source>
</evidence>
<dbReference type="OrthoDB" id="5339038at2759"/>
<name>A0A9W4U9V4_9PLEO</name>
<dbReference type="PANTHER" id="PTHR38795">
    <property type="entry name" value="DUF6604 DOMAIN-CONTAINING PROTEIN"/>
    <property type="match status" value="1"/>
</dbReference>
<gene>
    <name evidence="3" type="ORF">PDIGIT_LOCUS5058</name>
</gene>
<dbReference type="Pfam" id="PF20253">
    <property type="entry name" value="DUF6604"/>
    <property type="match status" value="1"/>
</dbReference>
<dbReference type="AlphaFoldDB" id="A0A9W4U9V4"/>
<organism evidence="3 4">
    <name type="scientific">Periconia digitata</name>
    <dbReference type="NCBI Taxonomy" id="1303443"/>
    <lineage>
        <taxon>Eukaryota</taxon>
        <taxon>Fungi</taxon>
        <taxon>Dikarya</taxon>
        <taxon>Ascomycota</taxon>
        <taxon>Pezizomycotina</taxon>
        <taxon>Dothideomycetes</taxon>
        <taxon>Pleosporomycetidae</taxon>
        <taxon>Pleosporales</taxon>
        <taxon>Massarineae</taxon>
        <taxon>Periconiaceae</taxon>
        <taxon>Periconia</taxon>
    </lineage>
</organism>
<feature type="region of interest" description="Disordered" evidence="1">
    <location>
        <begin position="154"/>
        <end position="206"/>
    </location>
</feature>
<feature type="compositionally biased region" description="Acidic residues" evidence="1">
    <location>
        <begin position="154"/>
        <end position="167"/>
    </location>
</feature>
<sequence length="933" mass="106505">MSSPNLYLQYKKDTSRLVQWIIRTSNGIVMSATTPSSMEVNTSGHLSIPQIVSMSKMIANHLQPTPHIILYLFRSVIAARSKLYESFRKLVTAESDPDLVRSNASHKFFIDALSQAFYALGGESWKPSGFSFHEEEPVDDSTFQNQFSALSLEQDVEADDDSSDDDEKEAKKKKSRTAKKGKKGKKGKRGKPSKKNSSAARNGEPVLADSPVGAYGIIEEHGGNLTDYSLAVHAVVQEWIELRHATQDLWSIVAQEGLNSAFAAALTNCAVAMVKQTCIAVFAEFPDHENFEAIMRTVTHGRSGDPSLIYNSKEPTGNEEKDAALGNVLIDGKENFWLYTFENLMEFLDDFRKNRTGKPTKAFQAELNTWNPDLDLSRATSEERVKWRRLYTINWLYDLVNVFVAPVVQRNNEGENHVMEDVDWSPKGPWHGSMRVFGLQEFAGVITSLAMQKPGTRVRDKILPHHVFQLQCLVDSFTTSRGWTFAPFCHHVMLPVSKFHPAHDLDLFLNCGTRVRGEGALEALEILLFLINRDLVDDKDPNRYLIDRIVIEELQVAFKNWLGKSRLGTEDYLPASRFSKHDSNGLYNYSPLLCGVGLVEGLVLTHRLGMRMLDQIPEVTLIIHLHNMLVKRGYLEEEIPVYSTLEKLYGYSFFSNGIAPDDNFLDALKSNTYSRKLHSVFFNSRTKSTLRSLHDPLHIKYNPSSKKKSVLSMYFDAEWVPDQIPDSEVHIRSELYDLRLSTIEQYTDPKTGQRKLKETELTKRALKEGETESTLLDAANYFDLANDPSQEKEKTRDPYRLWMERDKEHLQGRSLLSIIRHDICNDVCGHNPHSAFNYPWMVGQILAFFAEMEESFRDAQDPKFIDVYENPNYKGTAQKRTGFALRALTREDDRTLKHLADLFFRWRFSGNFIYWNSYLVKSSREETPSDTDA</sequence>
<comment type="caution">
    <text evidence="3">The sequence shown here is derived from an EMBL/GenBank/DDBJ whole genome shotgun (WGS) entry which is preliminary data.</text>
</comment>
<accession>A0A9W4U9V4</accession>
<evidence type="ECO:0000313" key="4">
    <source>
        <dbReference type="Proteomes" id="UP001152607"/>
    </source>
</evidence>
<keyword evidence="4" id="KW-1185">Reference proteome</keyword>
<protein>
    <recommendedName>
        <fullName evidence="2">DUF6604 domain-containing protein</fullName>
    </recommendedName>
</protein>
<dbReference type="InterPro" id="IPR046539">
    <property type="entry name" value="DUF6604"/>
</dbReference>